<evidence type="ECO:0000256" key="2">
    <source>
        <dbReference type="ARBA" id="ARBA00023163"/>
    </source>
</evidence>
<evidence type="ECO:0000256" key="1">
    <source>
        <dbReference type="ARBA" id="ARBA00023015"/>
    </source>
</evidence>
<dbReference type="PROSITE" id="PS01124">
    <property type="entry name" value="HTH_ARAC_FAMILY_2"/>
    <property type="match status" value="1"/>
</dbReference>
<organism evidence="4 5">
    <name type="scientific">Arcticibacterium luteifluviistationis</name>
    <dbReference type="NCBI Taxonomy" id="1784714"/>
    <lineage>
        <taxon>Bacteria</taxon>
        <taxon>Pseudomonadati</taxon>
        <taxon>Bacteroidota</taxon>
        <taxon>Cytophagia</taxon>
        <taxon>Cytophagales</taxon>
        <taxon>Leadbetterellaceae</taxon>
        <taxon>Arcticibacterium</taxon>
    </lineage>
</organism>
<dbReference type="GO" id="GO:0003700">
    <property type="term" value="F:DNA-binding transcription factor activity"/>
    <property type="evidence" value="ECO:0007669"/>
    <property type="project" value="InterPro"/>
</dbReference>
<evidence type="ECO:0000313" key="4">
    <source>
        <dbReference type="EMBL" id="AWV97493.1"/>
    </source>
</evidence>
<dbReference type="InterPro" id="IPR018060">
    <property type="entry name" value="HTH_AraC"/>
</dbReference>
<dbReference type="InterPro" id="IPR009057">
    <property type="entry name" value="Homeodomain-like_sf"/>
</dbReference>
<protein>
    <recommendedName>
        <fullName evidence="3">HTH araC/xylS-type domain-containing protein</fullName>
    </recommendedName>
</protein>
<accession>A0A2Z4G986</accession>
<dbReference type="GO" id="GO:0043565">
    <property type="term" value="F:sequence-specific DNA binding"/>
    <property type="evidence" value="ECO:0007669"/>
    <property type="project" value="InterPro"/>
</dbReference>
<gene>
    <name evidence="4" type="ORF">DJ013_04645</name>
</gene>
<dbReference type="Proteomes" id="UP000249873">
    <property type="component" value="Chromosome"/>
</dbReference>
<dbReference type="OrthoDB" id="9793451at2"/>
<reference evidence="4 5" key="1">
    <citation type="submission" date="2018-05" db="EMBL/GenBank/DDBJ databases">
        <title>Complete genome sequence of Arcticibacterium luteifluviistationis SM1504T, a cytophagaceae bacterium isolated from Arctic surface seawater.</title>
        <authorList>
            <person name="Li Y."/>
            <person name="Qin Q.-L."/>
        </authorList>
    </citation>
    <scope>NUCLEOTIDE SEQUENCE [LARGE SCALE GENOMIC DNA]</scope>
    <source>
        <strain evidence="4 5">SM1504</strain>
    </source>
</reference>
<keyword evidence="1" id="KW-0805">Transcription regulation</keyword>
<dbReference type="KEGG" id="als:DJ013_04645"/>
<name>A0A2Z4G986_9BACT</name>
<keyword evidence="5" id="KW-1185">Reference proteome</keyword>
<dbReference type="Gene3D" id="1.10.10.60">
    <property type="entry name" value="Homeodomain-like"/>
    <property type="match status" value="1"/>
</dbReference>
<evidence type="ECO:0000259" key="3">
    <source>
        <dbReference type="PROSITE" id="PS01124"/>
    </source>
</evidence>
<evidence type="ECO:0000313" key="5">
    <source>
        <dbReference type="Proteomes" id="UP000249873"/>
    </source>
</evidence>
<proteinExistence type="predicted"/>
<keyword evidence="2" id="KW-0804">Transcription</keyword>
<sequence length="81" mass="9337">MEKTICCFSKLKFVNKTLGISLFNKNFIDQYLILEIKRAFLSSTSSQKEIASKLSFDGVSNFTKFFKNHTRLTPKDYKSGI</sequence>
<dbReference type="Pfam" id="PF12833">
    <property type="entry name" value="HTH_18"/>
    <property type="match status" value="1"/>
</dbReference>
<dbReference type="SUPFAM" id="SSF46689">
    <property type="entry name" value="Homeodomain-like"/>
    <property type="match status" value="1"/>
</dbReference>
<dbReference type="AlphaFoldDB" id="A0A2Z4G986"/>
<dbReference type="EMBL" id="CP029480">
    <property type="protein sequence ID" value="AWV97493.1"/>
    <property type="molecule type" value="Genomic_DNA"/>
</dbReference>
<feature type="domain" description="HTH araC/xylS-type" evidence="3">
    <location>
        <begin position="25"/>
        <end position="80"/>
    </location>
</feature>